<reference evidence="1 2" key="1">
    <citation type="submission" date="2018-06" db="EMBL/GenBank/DDBJ databases">
        <title>The complete genome sequence of a nosiheptide producer Streptomyces actuosus ATCC 25421: deducing the ability of producing a new class III lantibiotics.</title>
        <authorList>
            <person name="Liu W."/>
            <person name="Sun F."/>
            <person name="Hu Y."/>
        </authorList>
    </citation>
    <scope>NUCLEOTIDE SEQUENCE [LARGE SCALE GENOMIC DNA]</scope>
    <source>
        <strain evidence="1 2">ATCC 25421</strain>
    </source>
</reference>
<dbReference type="AlphaFoldDB" id="A0A2U9PF74"/>
<dbReference type="OrthoDB" id="4800194at2"/>
<organism evidence="1 2">
    <name type="scientific">Streptomyces actuosus</name>
    <dbReference type="NCBI Taxonomy" id="1885"/>
    <lineage>
        <taxon>Bacteria</taxon>
        <taxon>Bacillati</taxon>
        <taxon>Actinomycetota</taxon>
        <taxon>Actinomycetes</taxon>
        <taxon>Kitasatosporales</taxon>
        <taxon>Streptomycetaceae</taxon>
        <taxon>Streptomyces</taxon>
    </lineage>
</organism>
<dbReference type="Proteomes" id="UP000247634">
    <property type="component" value="Chromosome"/>
</dbReference>
<dbReference type="KEGG" id="sact:DMT42_29425"/>
<keyword evidence="2" id="KW-1185">Reference proteome</keyword>
<accession>A0A2U9PF74</accession>
<sequence>MAAVLSLVLTACGHGSAPSAAGPRPISSDDPRFQPLDAYDLTDEEADTIGRARWTLAKDCMAGLGFGTLRELDVDPVPDWPRRPAQSGVFAAVMISSTDARYGVTDPAEAARYGYRAPAVAYERRHPQRTWTLEEYLALAGPELPDDPKSVHGHRIPERGCLGQAQRRIYGEDPWGRKDPVWTLGSESLQQARRDPAWKRAEQAWSACMRAAGFHYATPAEAQEGRDRLQDAMAHASGPLDLGRPTPLDKRVATADARCKHSSGYLRTVHALDVRIQNTLVARHRDELRDQRRYNEQAVRTARAVLDQHD</sequence>
<protein>
    <submittedName>
        <fullName evidence="1">Uncharacterized protein</fullName>
    </submittedName>
</protein>
<proteinExistence type="predicted"/>
<gene>
    <name evidence="1" type="ORF">DMT42_29425</name>
</gene>
<evidence type="ECO:0000313" key="2">
    <source>
        <dbReference type="Proteomes" id="UP000247634"/>
    </source>
</evidence>
<name>A0A2U9PF74_STRAS</name>
<dbReference type="EMBL" id="CP029788">
    <property type="protein sequence ID" value="AWT47841.1"/>
    <property type="molecule type" value="Genomic_DNA"/>
</dbReference>
<evidence type="ECO:0000313" key="1">
    <source>
        <dbReference type="EMBL" id="AWT47841.1"/>
    </source>
</evidence>